<dbReference type="InterPro" id="IPR026265">
    <property type="entry name" value="LptC"/>
</dbReference>
<dbReference type="Proteomes" id="UP001169066">
    <property type="component" value="Unassembled WGS sequence"/>
</dbReference>
<comment type="caution">
    <text evidence="2">The sequence shown here is derived from an EMBL/GenBank/DDBJ whole genome shotgun (WGS) entry which is preliminary data.</text>
</comment>
<dbReference type="EMBL" id="JAQIBC010000007">
    <property type="protein sequence ID" value="MDM5264339.1"/>
    <property type="molecule type" value="Genomic_DNA"/>
</dbReference>
<organism evidence="2 3">
    <name type="scientific">Sulfurovum xiamenensis</name>
    <dbReference type="NCBI Taxonomy" id="3019066"/>
    <lineage>
        <taxon>Bacteria</taxon>
        <taxon>Pseudomonadati</taxon>
        <taxon>Campylobacterota</taxon>
        <taxon>Epsilonproteobacteria</taxon>
        <taxon>Campylobacterales</taxon>
        <taxon>Sulfurovaceae</taxon>
        <taxon>Sulfurovum</taxon>
    </lineage>
</organism>
<keyword evidence="1" id="KW-0812">Transmembrane</keyword>
<gene>
    <name evidence="2" type="primary">lptC</name>
    <name evidence="2" type="ORF">PF327_09045</name>
</gene>
<evidence type="ECO:0000313" key="2">
    <source>
        <dbReference type="EMBL" id="MDM5264339.1"/>
    </source>
</evidence>
<sequence length="170" mass="19233">MGIKLEYILTIMIIGIISGALMLKLQDAHAPSKAFTKELEFMDTTLTEVDTETMNSRIYGTYGVRDKGVLKVENIRYLDDQIESLSADKGKLENDILQLDGHVVMQEKGGYRYETEHAIYNKKSEILHITAPFTGTRGENIIKGQSMEYDTRQKKATGKTVDTVFYTPDK</sequence>
<keyword evidence="1" id="KW-0472">Membrane</keyword>
<feature type="transmembrane region" description="Helical" evidence="1">
    <location>
        <begin position="6"/>
        <end position="23"/>
    </location>
</feature>
<accession>A0ABT7QTE9</accession>
<protein>
    <submittedName>
        <fullName evidence="2">LPS export ABC transporter periplasmic protein LptC</fullName>
    </submittedName>
</protein>
<evidence type="ECO:0000256" key="1">
    <source>
        <dbReference type="SAM" id="Phobius"/>
    </source>
</evidence>
<name>A0ABT7QTE9_9BACT</name>
<dbReference type="NCBIfam" id="TIGR04409">
    <property type="entry name" value="LptC_YrbK"/>
    <property type="match status" value="1"/>
</dbReference>
<keyword evidence="1" id="KW-1133">Transmembrane helix</keyword>
<dbReference type="Pfam" id="PF06835">
    <property type="entry name" value="LptC"/>
    <property type="match status" value="1"/>
</dbReference>
<evidence type="ECO:0000313" key="3">
    <source>
        <dbReference type="Proteomes" id="UP001169066"/>
    </source>
</evidence>
<dbReference type="Gene3D" id="2.60.450.10">
    <property type="entry name" value="Lipopolysaccharide (LPS) transport protein A like domain"/>
    <property type="match status" value="1"/>
</dbReference>
<dbReference type="RefSeq" id="WP_289402238.1">
    <property type="nucleotide sequence ID" value="NZ_JAQIBC010000007.1"/>
</dbReference>
<dbReference type="InterPro" id="IPR010664">
    <property type="entry name" value="LipoPS_assembly_LptC-rel"/>
</dbReference>
<proteinExistence type="predicted"/>
<reference evidence="2" key="1">
    <citation type="submission" date="2023-01" db="EMBL/GenBank/DDBJ databases">
        <title>Sulfurovum sp. XTW-4 genome assembly.</title>
        <authorList>
            <person name="Wang J."/>
        </authorList>
    </citation>
    <scope>NUCLEOTIDE SEQUENCE</scope>
    <source>
        <strain evidence="2">XTW-4</strain>
    </source>
</reference>
<keyword evidence="3" id="KW-1185">Reference proteome</keyword>